<name>J3MVJ5_ORYBR</name>
<dbReference type="Gene3D" id="3.10.10.10">
    <property type="entry name" value="HIV Type 1 Reverse Transcriptase, subunit A, domain 1"/>
    <property type="match status" value="1"/>
</dbReference>
<dbReference type="SUPFAM" id="SSF56672">
    <property type="entry name" value="DNA/RNA polymerases"/>
    <property type="match status" value="1"/>
</dbReference>
<keyword evidence="3" id="KW-1185">Reference proteome</keyword>
<dbReference type="Proteomes" id="UP000006038">
    <property type="component" value="Chromosome 9"/>
</dbReference>
<evidence type="ECO:0008006" key="4">
    <source>
        <dbReference type="Google" id="ProtNLM"/>
    </source>
</evidence>
<reference evidence="2" key="1">
    <citation type="journal article" date="2013" name="Nat. Commun.">
        <title>Whole-genome sequencing of Oryza brachyantha reveals mechanisms underlying Oryza genome evolution.</title>
        <authorList>
            <person name="Chen J."/>
            <person name="Huang Q."/>
            <person name="Gao D."/>
            <person name="Wang J."/>
            <person name="Lang Y."/>
            <person name="Liu T."/>
            <person name="Li B."/>
            <person name="Bai Z."/>
            <person name="Luis Goicoechea J."/>
            <person name="Liang C."/>
            <person name="Chen C."/>
            <person name="Zhang W."/>
            <person name="Sun S."/>
            <person name="Liao Y."/>
            <person name="Zhang X."/>
            <person name="Yang L."/>
            <person name="Song C."/>
            <person name="Wang M."/>
            <person name="Shi J."/>
            <person name="Liu G."/>
            <person name="Liu J."/>
            <person name="Zhou H."/>
            <person name="Zhou W."/>
            <person name="Yu Q."/>
            <person name="An N."/>
            <person name="Chen Y."/>
            <person name="Cai Q."/>
            <person name="Wang B."/>
            <person name="Liu B."/>
            <person name="Min J."/>
            <person name="Huang Y."/>
            <person name="Wu H."/>
            <person name="Li Z."/>
            <person name="Zhang Y."/>
            <person name="Yin Y."/>
            <person name="Song W."/>
            <person name="Jiang J."/>
            <person name="Jackson S.A."/>
            <person name="Wing R.A."/>
            <person name="Wang J."/>
            <person name="Chen M."/>
        </authorList>
    </citation>
    <scope>NUCLEOTIDE SEQUENCE [LARGE SCALE GENOMIC DNA]</scope>
    <source>
        <strain evidence="2">cv. IRGC 101232</strain>
    </source>
</reference>
<dbReference type="InterPro" id="IPR032567">
    <property type="entry name" value="RTL1-rel"/>
</dbReference>
<sequence>MRVSTPGHSMFSDLYSPNVPIEIQGTSFLANLILLESKDLDVILEMDWLTKHQGVIDCVKRTVTLTNEDGEVVTYQSPESVTIRTCLNQMEVEELPSETFKDPKKLEDILVVCEYQEVFPDDLTTMPPKREIEFRIDLVPGTAPIYKRPYRMAANEMAEVKKQVDEQLQKGYIRPSTSPWGAPVIFVEKKDKTKRMCVDYRALNDVIIKNKYPLPRIDDLFDQLKGAKVFSKIDLRSRHVYNILIVGNSYLIQIRVYRPKLQMVLLEDILEGVEVIHEQTVLLRVTLEGQRSFISAAGLGVNLAAQYDTCRKQLTWSREDLISKDLYRGGLKEWERNGKRGQLAKLETANMSSATTTDNNNKTTGSDDSKPNKDDGPSPAVTMKTVQTVEVRESAGQEKVLKPTKVVHHIPADQAKLD</sequence>
<feature type="compositionally biased region" description="Basic and acidic residues" evidence="1">
    <location>
        <begin position="390"/>
        <end position="401"/>
    </location>
</feature>
<dbReference type="Gramene" id="OB09G10230.1">
    <property type="protein sequence ID" value="OB09G10230.1"/>
    <property type="gene ID" value="OB09G10230"/>
</dbReference>
<organism evidence="2">
    <name type="scientific">Oryza brachyantha</name>
    <name type="common">malo sina</name>
    <dbReference type="NCBI Taxonomy" id="4533"/>
    <lineage>
        <taxon>Eukaryota</taxon>
        <taxon>Viridiplantae</taxon>
        <taxon>Streptophyta</taxon>
        <taxon>Embryophyta</taxon>
        <taxon>Tracheophyta</taxon>
        <taxon>Spermatophyta</taxon>
        <taxon>Magnoliopsida</taxon>
        <taxon>Liliopsida</taxon>
        <taxon>Poales</taxon>
        <taxon>Poaceae</taxon>
        <taxon>BOP clade</taxon>
        <taxon>Oryzoideae</taxon>
        <taxon>Oryzeae</taxon>
        <taxon>Oryzinae</taxon>
        <taxon>Oryza</taxon>
    </lineage>
</organism>
<dbReference type="Gene3D" id="2.40.70.10">
    <property type="entry name" value="Acid Proteases"/>
    <property type="match status" value="1"/>
</dbReference>
<dbReference type="InterPro" id="IPR021109">
    <property type="entry name" value="Peptidase_aspartic_dom_sf"/>
</dbReference>
<dbReference type="Pfam" id="PF08284">
    <property type="entry name" value="RVP_2"/>
    <property type="match status" value="1"/>
</dbReference>
<protein>
    <recommendedName>
        <fullName evidence="4">Reverse transcriptase domain-containing protein</fullName>
    </recommendedName>
</protein>
<dbReference type="InterPro" id="IPR043502">
    <property type="entry name" value="DNA/RNA_pol_sf"/>
</dbReference>
<dbReference type="STRING" id="4533.J3MVJ5"/>
<evidence type="ECO:0000313" key="3">
    <source>
        <dbReference type="Proteomes" id="UP000006038"/>
    </source>
</evidence>
<evidence type="ECO:0000256" key="1">
    <source>
        <dbReference type="SAM" id="MobiDB-lite"/>
    </source>
</evidence>
<dbReference type="AlphaFoldDB" id="J3MVJ5"/>
<accession>J3MVJ5</accession>
<feature type="region of interest" description="Disordered" evidence="1">
    <location>
        <begin position="342"/>
        <end position="418"/>
    </location>
</feature>
<proteinExistence type="predicted"/>
<dbReference type="HOGENOM" id="CLU_657853_0_0_1"/>
<dbReference type="PANTHER" id="PTHR15503">
    <property type="entry name" value="LDOC1 RELATED"/>
    <property type="match status" value="1"/>
</dbReference>
<feature type="compositionally biased region" description="Polar residues" evidence="1">
    <location>
        <begin position="349"/>
        <end position="364"/>
    </location>
</feature>
<dbReference type="CDD" id="cd01647">
    <property type="entry name" value="RT_LTR"/>
    <property type="match status" value="1"/>
</dbReference>
<dbReference type="eggNOG" id="KOG0017">
    <property type="taxonomic scope" value="Eukaryota"/>
</dbReference>
<dbReference type="EnsemblPlants" id="OB09G10230.1">
    <property type="protein sequence ID" value="OB09G10230.1"/>
    <property type="gene ID" value="OB09G10230"/>
</dbReference>
<dbReference type="PANTHER" id="PTHR15503:SF45">
    <property type="entry name" value="RNA-DIRECTED DNA POLYMERASE HOMOLOG"/>
    <property type="match status" value="1"/>
</dbReference>
<evidence type="ECO:0000313" key="2">
    <source>
        <dbReference type="EnsemblPlants" id="OB09G10230.1"/>
    </source>
</evidence>
<feature type="compositionally biased region" description="Basic and acidic residues" evidence="1">
    <location>
        <begin position="365"/>
        <end position="376"/>
    </location>
</feature>
<reference evidence="2" key="2">
    <citation type="submission" date="2013-04" db="UniProtKB">
        <authorList>
            <consortium name="EnsemblPlants"/>
        </authorList>
    </citation>
    <scope>IDENTIFICATION</scope>
</reference>